<gene>
    <name evidence="1" type="ORF">ERS013200_03763</name>
</gene>
<protein>
    <submittedName>
        <fullName evidence="1">Uncharacterized protein</fullName>
    </submittedName>
</protein>
<accession>A0A656AQR5</accession>
<sequence>MIQHQSYQHPAPLFIVLLIAFKQFCTRFCRVNIAFYDVQPQRPKRILWVLLIVLSDLFECQLWALAIVKRDGAIAHGILVTRIQF</sequence>
<evidence type="ECO:0000313" key="1">
    <source>
        <dbReference type="EMBL" id="CSD27844.1"/>
    </source>
</evidence>
<dbReference type="Proteomes" id="UP000041770">
    <property type="component" value="Unassembled WGS sequence"/>
</dbReference>
<dbReference type="EMBL" id="CWQY01000044">
    <property type="protein sequence ID" value="CSD27844.1"/>
    <property type="molecule type" value="Genomic_DNA"/>
</dbReference>
<name>A0A656AQR5_VIBCL</name>
<evidence type="ECO:0000313" key="2">
    <source>
        <dbReference type="Proteomes" id="UP000041770"/>
    </source>
</evidence>
<dbReference type="AlphaFoldDB" id="A0A656AQR5"/>
<organism evidence="1 2">
    <name type="scientific">Vibrio cholerae</name>
    <dbReference type="NCBI Taxonomy" id="666"/>
    <lineage>
        <taxon>Bacteria</taxon>
        <taxon>Pseudomonadati</taxon>
        <taxon>Pseudomonadota</taxon>
        <taxon>Gammaproteobacteria</taxon>
        <taxon>Vibrionales</taxon>
        <taxon>Vibrionaceae</taxon>
        <taxon>Vibrio</taxon>
    </lineage>
</organism>
<reference evidence="1 2" key="1">
    <citation type="submission" date="2015-07" db="EMBL/GenBank/DDBJ databases">
        <authorList>
            <consortium name="Pathogen Informatics"/>
        </authorList>
    </citation>
    <scope>NUCLEOTIDE SEQUENCE [LARGE SCALE GENOMIC DNA]</scope>
    <source>
        <strain evidence="1 2">A316</strain>
    </source>
</reference>
<proteinExistence type="predicted"/>